<dbReference type="InterPro" id="IPR037682">
    <property type="entry name" value="TonB_C"/>
</dbReference>
<dbReference type="SUPFAM" id="SSF74653">
    <property type="entry name" value="TolA/TonB C-terminal domain"/>
    <property type="match status" value="1"/>
</dbReference>
<organism evidence="2 3">
    <name type="scientific">Brumimicrobium glaciale</name>
    <dbReference type="NCBI Taxonomy" id="200475"/>
    <lineage>
        <taxon>Bacteria</taxon>
        <taxon>Pseudomonadati</taxon>
        <taxon>Bacteroidota</taxon>
        <taxon>Flavobacteriia</taxon>
        <taxon>Flavobacteriales</taxon>
        <taxon>Crocinitomicaceae</taxon>
        <taxon>Brumimicrobium</taxon>
    </lineage>
</organism>
<proteinExistence type="predicted"/>
<dbReference type="Proteomes" id="UP000293952">
    <property type="component" value="Unassembled WGS sequence"/>
</dbReference>
<evidence type="ECO:0000313" key="2">
    <source>
        <dbReference type="EMBL" id="RYM35575.1"/>
    </source>
</evidence>
<dbReference type="RefSeq" id="WP_130091942.1">
    <property type="nucleotide sequence ID" value="NZ_SETE01000001.1"/>
</dbReference>
<feature type="domain" description="TonB C-terminal" evidence="1">
    <location>
        <begin position="143"/>
        <end position="234"/>
    </location>
</feature>
<dbReference type="AlphaFoldDB" id="A0A4Q4KR99"/>
<reference evidence="2 3" key="1">
    <citation type="submission" date="2019-02" db="EMBL/GenBank/DDBJ databases">
        <title>Genome sequence of the sea-ice species Brumimicrobium glaciale.</title>
        <authorList>
            <person name="Bowman J.P."/>
        </authorList>
    </citation>
    <scope>NUCLEOTIDE SEQUENCE [LARGE SCALE GENOMIC DNA]</scope>
    <source>
        <strain evidence="2 3">IC156</strain>
    </source>
</reference>
<sequence length="234" mass="26156">MMKKKNPKLELESSRKVFFQLGLFIVGSATLMAFSYKTPVYLTEKKEVEQREIDIPIMLVEKEPLPIIEIPKVEKLETNTEPSTPIFSLTLLNLIDPSKNTVTDPQLVVTSSHIQNVTSGIFGVDLGAAPEAALVEYPDVDAQFQGSWLGYLKNTVKYPEESVFFKESGTAYMIFVVEIDGSVTDVRVRNQSLSSSLQEEAIRVIKASPKWKPGSKNGELVRSTKNVNINFILK</sequence>
<dbReference type="GO" id="GO:0055085">
    <property type="term" value="P:transmembrane transport"/>
    <property type="evidence" value="ECO:0007669"/>
    <property type="project" value="InterPro"/>
</dbReference>
<dbReference type="PANTHER" id="PTHR33446">
    <property type="entry name" value="PROTEIN TONB-RELATED"/>
    <property type="match status" value="1"/>
</dbReference>
<keyword evidence="3" id="KW-1185">Reference proteome</keyword>
<dbReference type="Gene3D" id="3.30.1150.10">
    <property type="match status" value="1"/>
</dbReference>
<evidence type="ECO:0000313" key="3">
    <source>
        <dbReference type="Proteomes" id="UP000293952"/>
    </source>
</evidence>
<evidence type="ECO:0000259" key="1">
    <source>
        <dbReference type="PROSITE" id="PS52015"/>
    </source>
</evidence>
<comment type="caution">
    <text evidence="2">The sequence shown here is derived from an EMBL/GenBank/DDBJ whole genome shotgun (WGS) entry which is preliminary data.</text>
</comment>
<gene>
    <name evidence="2" type="ORF">ERX46_00885</name>
</gene>
<dbReference type="GO" id="GO:0031992">
    <property type="term" value="F:energy transducer activity"/>
    <property type="evidence" value="ECO:0007669"/>
    <property type="project" value="TreeGrafter"/>
</dbReference>
<dbReference type="PANTHER" id="PTHR33446:SF2">
    <property type="entry name" value="PROTEIN TONB"/>
    <property type="match status" value="1"/>
</dbReference>
<dbReference type="PROSITE" id="PS52015">
    <property type="entry name" value="TONB_CTD"/>
    <property type="match status" value="1"/>
</dbReference>
<dbReference type="OrthoDB" id="1095452at2"/>
<dbReference type="EMBL" id="SETE01000001">
    <property type="protein sequence ID" value="RYM35575.1"/>
    <property type="molecule type" value="Genomic_DNA"/>
</dbReference>
<name>A0A4Q4KR99_9FLAO</name>
<protein>
    <submittedName>
        <fullName evidence="2">Energy transducer TonB</fullName>
    </submittedName>
</protein>
<dbReference type="InterPro" id="IPR051045">
    <property type="entry name" value="TonB-dependent_transducer"/>
</dbReference>
<dbReference type="GO" id="GO:0098797">
    <property type="term" value="C:plasma membrane protein complex"/>
    <property type="evidence" value="ECO:0007669"/>
    <property type="project" value="TreeGrafter"/>
</dbReference>
<dbReference type="Pfam" id="PF03544">
    <property type="entry name" value="TonB_C"/>
    <property type="match status" value="1"/>
</dbReference>
<accession>A0A4Q4KR99</accession>